<dbReference type="GO" id="GO:0005783">
    <property type="term" value="C:endoplasmic reticulum"/>
    <property type="evidence" value="ECO:0007669"/>
    <property type="project" value="UniProtKB-SubCell"/>
</dbReference>
<dbReference type="GO" id="GO:0005794">
    <property type="term" value="C:Golgi apparatus"/>
    <property type="evidence" value="ECO:0007669"/>
    <property type="project" value="UniProtKB-SubCell"/>
</dbReference>
<dbReference type="STRING" id="32264.T1KC63"/>
<keyword evidence="6 8" id="KW-0931">ER-Golgi transport</keyword>
<evidence type="ECO:0000256" key="2">
    <source>
        <dbReference type="ARBA" id="ARBA00004240"/>
    </source>
</evidence>
<dbReference type="HOGENOM" id="CLU_087110_0_0_1"/>
<dbReference type="EMBL" id="CAEY01001958">
    <property type="status" value="NOT_ANNOTATED_CDS"/>
    <property type="molecule type" value="Genomic_DNA"/>
</dbReference>
<dbReference type="SUPFAM" id="SSF111126">
    <property type="entry name" value="Ligand-binding domain in the NO signalling and Golgi transport"/>
    <property type="match status" value="1"/>
</dbReference>
<dbReference type="KEGG" id="tut:107362263"/>
<keyword evidence="7 8" id="KW-0333">Golgi apparatus</keyword>
<comment type="subcellular location">
    <subcellularLocation>
        <location evidence="2">Endoplasmic reticulum</location>
    </subcellularLocation>
    <subcellularLocation>
        <location evidence="1 8">Golgi apparatus</location>
        <location evidence="1 8">cis-Golgi network</location>
    </subcellularLocation>
</comment>
<dbReference type="InterPro" id="IPR007194">
    <property type="entry name" value="TRAPP_component"/>
</dbReference>
<evidence type="ECO:0000256" key="7">
    <source>
        <dbReference type="ARBA" id="ARBA00023034"/>
    </source>
</evidence>
<dbReference type="PANTHER" id="PTHR13048">
    <property type="entry name" value="TRAFFICKING PROTEIN PARTICLE COMPLEX SUBUNIT 3"/>
    <property type="match status" value="1"/>
</dbReference>
<dbReference type="Gene3D" id="3.30.1380.20">
    <property type="entry name" value="Trafficking protein particle complex subunit 3"/>
    <property type="match status" value="1"/>
</dbReference>
<evidence type="ECO:0000256" key="6">
    <source>
        <dbReference type="ARBA" id="ARBA00022892"/>
    </source>
</evidence>
<dbReference type="PIRSF" id="PIRSF018293">
    <property type="entry name" value="TRAPP_I_complex_Bet3"/>
    <property type="match status" value="1"/>
</dbReference>
<evidence type="ECO:0000313" key="9">
    <source>
        <dbReference type="EnsemblMetazoa" id="tetur08g06510.1"/>
    </source>
</evidence>
<comment type="function">
    <text evidence="8">May play a role in vesicular transport from endoplasmic reticulum to Golgi.</text>
</comment>
<keyword evidence="10" id="KW-1185">Reference proteome</keyword>
<dbReference type="EnsemblMetazoa" id="tetur08g06510.1">
    <property type="protein sequence ID" value="tetur08g06510.1"/>
    <property type="gene ID" value="tetur08g06510"/>
</dbReference>
<dbReference type="FunFam" id="3.30.1380.20:FF:000001">
    <property type="entry name" value="Trafficking protein particle complex subunit BET3"/>
    <property type="match status" value="1"/>
</dbReference>
<evidence type="ECO:0000256" key="3">
    <source>
        <dbReference type="ARBA" id="ARBA00006218"/>
    </source>
</evidence>
<comment type="subunit">
    <text evidence="8">Homodimer.</text>
</comment>
<dbReference type="AlphaFoldDB" id="T1KC63"/>
<dbReference type="Pfam" id="PF04051">
    <property type="entry name" value="TRAPP"/>
    <property type="match status" value="1"/>
</dbReference>
<dbReference type="Proteomes" id="UP000015104">
    <property type="component" value="Unassembled WGS sequence"/>
</dbReference>
<organism evidence="9 10">
    <name type="scientific">Tetranychus urticae</name>
    <name type="common">Two-spotted spider mite</name>
    <dbReference type="NCBI Taxonomy" id="32264"/>
    <lineage>
        <taxon>Eukaryota</taxon>
        <taxon>Metazoa</taxon>
        <taxon>Ecdysozoa</taxon>
        <taxon>Arthropoda</taxon>
        <taxon>Chelicerata</taxon>
        <taxon>Arachnida</taxon>
        <taxon>Acari</taxon>
        <taxon>Acariformes</taxon>
        <taxon>Trombidiformes</taxon>
        <taxon>Prostigmata</taxon>
        <taxon>Eleutherengona</taxon>
        <taxon>Raphignathae</taxon>
        <taxon>Tetranychoidea</taxon>
        <taxon>Tetranychidae</taxon>
        <taxon>Tetranychus</taxon>
    </lineage>
</organism>
<dbReference type="GO" id="GO:0048193">
    <property type="term" value="P:Golgi vesicle transport"/>
    <property type="evidence" value="ECO:0007669"/>
    <property type="project" value="InterPro"/>
</dbReference>
<gene>
    <name evidence="9" type="primary">107362263</name>
</gene>
<dbReference type="eggNOG" id="KOG3330">
    <property type="taxonomic scope" value="Eukaryota"/>
</dbReference>
<dbReference type="OMA" id="MVQMQVQ"/>
<dbReference type="InterPro" id="IPR024096">
    <property type="entry name" value="NO_sig/Golgi_transp_ligand-bd"/>
</dbReference>
<proteinExistence type="inferred from homology"/>
<keyword evidence="5" id="KW-0256">Endoplasmic reticulum</keyword>
<evidence type="ECO:0000313" key="10">
    <source>
        <dbReference type="Proteomes" id="UP000015104"/>
    </source>
</evidence>
<comment type="similarity">
    <text evidence="3 8">Belongs to the TRAPP small subunits family. BET3 subfamily.</text>
</comment>
<evidence type="ECO:0000256" key="1">
    <source>
        <dbReference type="ARBA" id="ARBA00004222"/>
    </source>
</evidence>
<dbReference type="GO" id="GO:0030008">
    <property type="term" value="C:TRAPP complex"/>
    <property type="evidence" value="ECO:0007669"/>
    <property type="project" value="InterPro"/>
</dbReference>
<reference evidence="10" key="1">
    <citation type="submission" date="2011-08" db="EMBL/GenBank/DDBJ databases">
        <authorList>
            <person name="Rombauts S."/>
        </authorList>
    </citation>
    <scope>NUCLEOTIDE SEQUENCE</scope>
    <source>
        <strain evidence="10">London</strain>
    </source>
</reference>
<evidence type="ECO:0000256" key="4">
    <source>
        <dbReference type="ARBA" id="ARBA00022448"/>
    </source>
</evidence>
<evidence type="ECO:0000256" key="5">
    <source>
        <dbReference type="ARBA" id="ARBA00022824"/>
    </source>
</evidence>
<dbReference type="OrthoDB" id="10262857at2759"/>
<dbReference type="InterPro" id="IPR016721">
    <property type="entry name" value="Bet3"/>
</dbReference>
<protein>
    <recommendedName>
        <fullName evidence="8">Trafficking protein particle complex subunit</fullName>
    </recommendedName>
</protein>
<reference evidence="9" key="2">
    <citation type="submission" date="2015-06" db="UniProtKB">
        <authorList>
            <consortium name="EnsemblMetazoa"/>
        </authorList>
    </citation>
    <scope>IDENTIFICATION</scope>
</reference>
<name>T1KC63_TETUR</name>
<dbReference type="GO" id="GO:0016236">
    <property type="term" value="P:macroautophagy"/>
    <property type="evidence" value="ECO:0007669"/>
    <property type="project" value="UniProtKB-ARBA"/>
</dbReference>
<accession>T1KC63</accession>
<sequence>MAKQVKNLDSKKISSDLFSLTYGSLVFQLIKDYENPEDVNKQLERIGYNIGLRLIEDFLAKTNTPRCFDFKDVADKIQSAFRMYLGITPSITNWSQGNDEFSLILDANPLAEFIELPDHLVNLRYSNILPGIIRGSLEMVQIEAKAWFMQDYLKGDATTELRIKFVKKLEDVMPQGED</sequence>
<dbReference type="CDD" id="cd14942">
    <property type="entry name" value="TRAPPC3_bet3"/>
    <property type="match status" value="1"/>
</dbReference>
<evidence type="ECO:0000256" key="8">
    <source>
        <dbReference type="PIRNR" id="PIRNR018293"/>
    </source>
</evidence>
<keyword evidence="4 8" id="KW-0813">Transport</keyword>